<feature type="domain" description="Single" evidence="4">
    <location>
        <begin position="37"/>
        <end position="108"/>
    </location>
</feature>
<sequence length="109" mass="12441">MFVFKAVLIIFIFEYLTQTQALNALNYYGDSAYPGRCVVDMSSSVVLMNLGESVKLDSLPCTQIFCMGDGWGMLQTCDYVPPPNDCRYTAFKHWDAEYPRCCKRHIVCD</sequence>
<evidence type="ECO:0000313" key="6">
    <source>
        <dbReference type="Proteomes" id="UP000008792"/>
    </source>
</evidence>
<gene>
    <name evidence="5" type="primary">Dvir\GJ26366</name>
    <name evidence="5" type="ORF">Dvir_GJ26366</name>
</gene>
<evidence type="ECO:0000259" key="4">
    <source>
        <dbReference type="SMART" id="SM01318"/>
    </source>
</evidence>
<dbReference type="GO" id="GO:0005576">
    <property type="term" value="C:extracellular region"/>
    <property type="evidence" value="ECO:0007669"/>
    <property type="project" value="UniProtKB-SubCell"/>
</dbReference>
<evidence type="ECO:0000256" key="3">
    <source>
        <dbReference type="SAM" id="SignalP"/>
    </source>
</evidence>
<keyword evidence="6" id="KW-1185">Reference proteome</keyword>
<accession>A0A0Q9WBV1</accession>
<feature type="chain" id="PRO_5006386641" description="Single domain-containing protein" evidence="3">
    <location>
        <begin position="22"/>
        <end position="109"/>
    </location>
</feature>
<evidence type="ECO:0000256" key="1">
    <source>
        <dbReference type="ARBA" id="ARBA00004613"/>
    </source>
</evidence>
<organism evidence="5 6">
    <name type="scientific">Drosophila virilis</name>
    <name type="common">Fruit fly</name>
    <dbReference type="NCBI Taxonomy" id="7244"/>
    <lineage>
        <taxon>Eukaryota</taxon>
        <taxon>Metazoa</taxon>
        <taxon>Ecdysozoa</taxon>
        <taxon>Arthropoda</taxon>
        <taxon>Hexapoda</taxon>
        <taxon>Insecta</taxon>
        <taxon>Pterygota</taxon>
        <taxon>Neoptera</taxon>
        <taxon>Endopterygota</taxon>
        <taxon>Diptera</taxon>
        <taxon>Brachycera</taxon>
        <taxon>Muscomorpha</taxon>
        <taxon>Ephydroidea</taxon>
        <taxon>Drosophilidae</taxon>
        <taxon>Drosophila</taxon>
    </lineage>
</organism>
<proteinExistence type="predicted"/>
<dbReference type="Pfam" id="PF15430">
    <property type="entry name" value="SVWC"/>
    <property type="match status" value="1"/>
</dbReference>
<dbReference type="InParanoid" id="A0A0Q9WBV1"/>
<dbReference type="KEGG" id="dvi:26531136"/>
<dbReference type="OrthoDB" id="7901229at2759"/>
<dbReference type="Proteomes" id="UP000008792">
    <property type="component" value="Unassembled WGS sequence"/>
</dbReference>
<protein>
    <recommendedName>
        <fullName evidence="4">Single domain-containing protein</fullName>
    </recommendedName>
</protein>
<comment type="subcellular location">
    <subcellularLocation>
        <location evidence="1">Secreted</location>
    </subcellularLocation>
</comment>
<dbReference type="EMBL" id="CH940649">
    <property type="protein sequence ID" value="KRF81938.1"/>
    <property type="molecule type" value="Genomic_DNA"/>
</dbReference>
<reference evidence="5 6" key="1">
    <citation type="journal article" date="2007" name="Nature">
        <title>Evolution of genes and genomes on the Drosophila phylogeny.</title>
        <authorList>
            <consortium name="Drosophila 12 Genomes Consortium"/>
            <person name="Clark A.G."/>
            <person name="Eisen M.B."/>
            <person name="Smith D.R."/>
            <person name="Bergman C.M."/>
            <person name="Oliver B."/>
            <person name="Markow T.A."/>
            <person name="Kaufman T.C."/>
            <person name="Kellis M."/>
            <person name="Gelbart W."/>
            <person name="Iyer V.N."/>
            <person name="Pollard D.A."/>
            <person name="Sackton T.B."/>
            <person name="Larracuente A.M."/>
            <person name="Singh N.D."/>
            <person name="Abad J.P."/>
            <person name="Abt D.N."/>
            <person name="Adryan B."/>
            <person name="Aguade M."/>
            <person name="Akashi H."/>
            <person name="Anderson W.W."/>
            <person name="Aquadro C.F."/>
            <person name="Ardell D.H."/>
            <person name="Arguello R."/>
            <person name="Artieri C.G."/>
            <person name="Barbash D.A."/>
            <person name="Barker D."/>
            <person name="Barsanti P."/>
            <person name="Batterham P."/>
            <person name="Batzoglou S."/>
            <person name="Begun D."/>
            <person name="Bhutkar A."/>
            <person name="Blanco E."/>
            <person name="Bosak S.A."/>
            <person name="Bradley R.K."/>
            <person name="Brand A.D."/>
            <person name="Brent M.R."/>
            <person name="Brooks A.N."/>
            <person name="Brown R.H."/>
            <person name="Butlin R.K."/>
            <person name="Caggese C."/>
            <person name="Calvi B.R."/>
            <person name="Bernardo de Carvalho A."/>
            <person name="Caspi A."/>
            <person name="Castrezana S."/>
            <person name="Celniker S.E."/>
            <person name="Chang J.L."/>
            <person name="Chapple C."/>
            <person name="Chatterji S."/>
            <person name="Chinwalla A."/>
            <person name="Civetta A."/>
            <person name="Clifton S.W."/>
            <person name="Comeron J.M."/>
            <person name="Costello J.C."/>
            <person name="Coyne J.A."/>
            <person name="Daub J."/>
            <person name="David R.G."/>
            <person name="Delcher A.L."/>
            <person name="Delehaunty K."/>
            <person name="Do C.B."/>
            <person name="Ebling H."/>
            <person name="Edwards K."/>
            <person name="Eickbush T."/>
            <person name="Evans J.D."/>
            <person name="Filipski A."/>
            <person name="Findeiss S."/>
            <person name="Freyhult E."/>
            <person name="Fulton L."/>
            <person name="Fulton R."/>
            <person name="Garcia A.C."/>
            <person name="Gardiner A."/>
            <person name="Garfield D.A."/>
            <person name="Garvin B.E."/>
            <person name="Gibson G."/>
            <person name="Gilbert D."/>
            <person name="Gnerre S."/>
            <person name="Godfrey J."/>
            <person name="Good R."/>
            <person name="Gotea V."/>
            <person name="Gravely B."/>
            <person name="Greenberg A.J."/>
            <person name="Griffiths-Jones S."/>
            <person name="Gross S."/>
            <person name="Guigo R."/>
            <person name="Gustafson E.A."/>
            <person name="Haerty W."/>
            <person name="Hahn M.W."/>
            <person name="Halligan D.L."/>
            <person name="Halpern A.L."/>
            <person name="Halter G.M."/>
            <person name="Han M.V."/>
            <person name="Heger A."/>
            <person name="Hillier L."/>
            <person name="Hinrichs A.S."/>
            <person name="Holmes I."/>
            <person name="Hoskins R.A."/>
            <person name="Hubisz M.J."/>
            <person name="Hultmark D."/>
            <person name="Huntley M.A."/>
            <person name="Jaffe D.B."/>
            <person name="Jagadeeshan S."/>
            <person name="Jeck W.R."/>
            <person name="Johnson J."/>
            <person name="Jones C.D."/>
            <person name="Jordan W.C."/>
            <person name="Karpen G.H."/>
            <person name="Kataoka E."/>
            <person name="Keightley P.D."/>
            <person name="Kheradpour P."/>
            <person name="Kirkness E.F."/>
            <person name="Koerich L.B."/>
            <person name="Kristiansen K."/>
            <person name="Kudrna D."/>
            <person name="Kulathinal R.J."/>
            <person name="Kumar S."/>
            <person name="Kwok R."/>
            <person name="Lander E."/>
            <person name="Langley C.H."/>
            <person name="Lapoint R."/>
            <person name="Lazzaro B.P."/>
            <person name="Lee S.J."/>
            <person name="Levesque L."/>
            <person name="Li R."/>
            <person name="Lin C.F."/>
            <person name="Lin M.F."/>
            <person name="Lindblad-Toh K."/>
            <person name="Llopart A."/>
            <person name="Long M."/>
            <person name="Low L."/>
            <person name="Lozovsky E."/>
            <person name="Lu J."/>
            <person name="Luo M."/>
            <person name="Machado C.A."/>
            <person name="Makalowski W."/>
            <person name="Marzo M."/>
            <person name="Matsuda M."/>
            <person name="Matzkin L."/>
            <person name="McAllister B."/>
            <person name="McBride C.S."/>
            <person name="McKernan B."/>
            <person name="McKernan K."/>
            <person name="Mendez-Lago M."/>
            <person name="Minx P."/>
            <person name="Mollenhauer M.U."/>
            <person name="Montooth K."/>
            <person name="Mount S.M."/>
            <person name="Mu X."/>
            <person name="Myers E."/>
            <person name="Negre B."/>
            <person name="Newfeld S."/>
            <person name="Nielsen R."/>
            <person name="Noor M.A."/>
            <person name="O'Grady P."/>
            <person name="Pachter L."/>
            <person name="Papaceit M."/>
            <person name="Parisi M.J."/>
            <person name="Parisi M."/>
            <person name="Parts L."/>
            <person name="Pedersen J.S."/>
            <person name="Pesole G."/>
            <person name="Phillippy A.M."/>
            <person name="Ponting C.P."/>
            <person name="Pop M."/>
            <person name="Porcelli D."/>
            <person name="Powell J.R."/>
            <person name="Prohaska S."/>
            <person name="Pruitt K."/>
            <person name="Puig M."/>
            <person name="Quesneville H."/>
            <person name="Ram K.R."/>
            <person name="Rand D."/>
            <person name="Rasmussen M.D."/>
            <person name="Reed L.K."/>
            <person name="Reenan R."/>
            <person name="Reily A."/>
            <person name="Remington K.A."/>
            <person name="Rieger T.T."/>
            <person name="Ritchie M.G."/>
            <person name="Robin C."/>
            <person name="Rogers Y.H."/>
            <person name="Rohde C."/>
            <person name="Rozas J."/>
            <person name="Rubenfield M.J."/>
            <person name="Ruiz A."/>
            <person name="Russo S."/>
            <person name="Salzberg S.L."/>
            <person name="Sanchez-Gracia A."/>
            <person name="Saranga D.J."/>
            <person name="Sato H."/>
            <person name="Schaeffer S.W."/>
            <person name="Schatz M.C."/>
            <person name="Schlenke T."/>
            <person name="Schwartz R."/>
            <person name="Segarra C."/>
            <person name="Singh R.S."/>
            <person name="Sirot L."/>
            <person name="Sirota M."/>
            <person name="Sisneros N.B."/>
            <person name="Smith C.D."/>
            <person name="Smith T.F."/>
            <person name="Spieth J."/>
            <person name="Stage D.E."/>
            <person name="Stark A."/>
            <person name="Stephan W."/>
            <person name="Strausberg R.L."/>
            <person name="Strempel S."/>
            <person name="Sturgill D."/>
            <person name="Sutton G."/>
            <person name="Sutton G.G."/>
            <person name="Tao W."/>
            <person name="Teichmann S."/>
            <person name="Tobari Y.N."/>
            <person name="Tomimura Y."/>
            <person name="Tsolas J.M."/>
            <person name="Valente V.L."/>
            <person name="Venter E."/>
            <person name="Venter J.C."/>
            <person name="Vicario S."/>
            <person name="Vieira F.G."/>
            <person name="Vilella A.J."/>
            <person name="Villasante A."/>
            <person name="Walenz B."/>
            <person name="Wang J."/>
            <person name="Wasserman M."/>
            <person name="Watts T."/>
            <person name="Wilson D."/>
            <person name="Wilson R.K."/>
            <person name="Wing R.A."/>
            <person name="Wolfner M.F."/>
            <person name="Wong A."/>
            <person name="Wong G.K."/>
            <person name="Wu C.I."/>
            <person name="Wu G."/>
            <person name="Yamamoto D."/>
            <person name="Yang H.P."/>
            <person name="Yang S.P."/>
            <person name="Yorke J.A."/>
            <person name="Yoshida K."/>
            <person name="Zdobnov E."/>
            <person name="Zhang P."/>
            <person name="Zhang Y."/>
            <person name="Zimin A.V."/>
            <person name="Baldwin J."/>
            <person name="Abdouelleil A."/>
            <person name="Abdulkadir J."/>
            <person name="Abebe A."/>
            <person name="Abera B."/>
            <person name="Abreu J."/>
            <person name="Acer S.C."/>
            <person name="Aftuck L."/>
            <person name="Alexander A."/>
            <person name="An P."/>
            <person name="Anderson E."/>
            <person name="Anderson S."/>
            <person name="Arachi H."/>
            <person name="Azer M."/>
            <person name="Bachantsang P."/>
            <person name="Barry A."/>
            <person name="Bayul T."/>
            <person name="Berlin A."/>
            <person name="Bessette D."/>
            <person name="Bloom T."/>
            <person name="Blye J."/>
            <person name="Boguslavskiy L."/>
            <person name="Bonnet C."/>
            <person name="Boukhgalter B."/>
            <person name="Bourzgui I."/>
            <person name="Brown A."/>
            <person name="Cahill P."/>
            <person name="Channer S."/>
            <person name="Cheshatsang Y."/>
            <person name="Chuda L."/>
            <person name="Citroen M."/>
            <person name="Collymore A."/>
            <person name="Cooke P."/>
            <person name="Costello M."/>
            <person name="D'Aco K."/>
            <person name="Daza R."/>
            <person name="De Haan G."/>
            <person name="DeGray S."/>
            <person name="DeMaso C."/>
            <person name="Dhargay N."/>
            <person name="Dooley K."/>
            <person name="Dooley E."/>
            <person name="Doricent M."/>
            <person name="Dorje P."/>
            <person name="Dorjee K."/>
            <person name="Dupes A."/>
            <person name="Elong R."/>
            <person name="Falk J."/>
            <person name="Farina A."/>
            <person name="Faro S."/>
            <person name="Ferguson D."/>
            <person name="Fisher S."/>
            <person name="Foley C.D."/>
            <person name="Franke A."/>
            <person name="Friedrich D."/>
            <person name="Gadbois L."/>
            <person name="Gearin G."/>
            <person name="Gearin C.R."/>
            <person name="Giannoukos G."/>
            <person name="Goode T."/>
            <person name="Graham J."/>
            <person name="Grandbois E."/>
            <person name="Grewal S."/>
            <person name="Gyaltsen K."/>
            <person name="Hafez N."/>
            <person name="Hagos B."/>
            <person name="Hall J."/>
            <person name="Henson C."/>
            <person name="Hollinger A."/>
            <person name="Honan T."/>
            <person name="Huard M.D."/>
            <person name="Hughes L."/>
            <person name="Hurhula B."/>
            <person name="Husby M.E."/>
            <person name="Kamat A."/>
            <person name="Kanga B."/>
            <person name="Kashin S."/>
            <person name="Khazanovich D."/>
            <person name="Kisner P."/>
            <person name="Lance K."/>
            <person name="Lara M."/>
            <person name="Lee W."/>
            <person name="Lennon N."/>
            <person name="Letendre F."/>
            <person name="LeVine R."/>
            <person name="Lipovsky A."/>
            <person name="Liu X."/>
            <person name="Liu J."/>
            <person name="Liu S."/>
            <person name="Lokyitsang T."/>
            <person name="Lokyitsang Y."/>
            <person name="Lubonja R."/>
            <person name="Lui A."/>
            <person name="MacDonald P."/>
            <person name="Magnisalis V."/>
            <person name="Maru K."/>
            <person name="Matthews C."/>
            <person name="McCusker W."/>
            <person name="McDonough S."/>
            <person name="Mehta T."/>
            <person name="Meldrim J."/>
            <person name="Meneus L."/>
            <person name="Mihai O."/>
            <person name="Mihalev A."/>
            <person name="Mihova T."/>
            <person name="Mittelman R."/>
            <person name="Mlenga V."/>
            <person name="Montmayeur A."/>
            <person name="Mulrain L."/>
            <person name="Navidi A."/>
            <person name="Naylor J."/>
            <person name="Negash T."/>
            <person name="Nguyen T."/>
            <person name="Nguyen N."/>
            <person name="Nicol R."/>
            <person name="Norbu C."/>
            <person name="Norbu N."/>
            <person name="Novod N."/>
            <person name="O'Neill B."/>
            <person name="Osman S."/>
            <person name="Markiewicz E."/>
            <person name="Oyono O.L."/>
            <person name="Patti C."/>
            <person name="Phunkhang P."/>
            <person name="Pierre F."/>
            <person name="Priest M."/>
            <person name="Raghuraman S."/>
            <person name="Rege F."/>
            <person name="Reyes R."/>
            <person name="Rise C."/>
            <person name="Rogov P."/>
            <person name="Ross K."/>
            <person name="Ryan E."/>
            <person name="Settipalli S."/>
            <person name="Shea T."/>
            <person name="Sherpa N."/>
            <person name="Shi L."/>
            <person name="Shih D."/>
            <person name="Sparrow T."/>
            <person name="Spaulding J."/>
            <person name="Stalker J."/>
            <person name="Stange-Thomann N."/>
            <person name="Stavropoulos S."/>
            <person name="Stone C."/>
            <person name="Strader C."/>
            <person name="Tesfaye S."/>
            <person name="Thomson T."/>
            <person name="Thoulutsang Y."/>
            <person name="Thoulutsang D."/>
            <person name="Topham K."/>
            <person name="Topping I."/>
            <person name="Tsamla T."/>
            <person name="Vassiliev H."/>
            <person name="Vo A."/>
            <person name="Wangchuk T."/>
            <person name="Wangdi T."/>
            <person name="Weiand M."/>
            <person name="Wilkinson J."/>
            <person name="Wilson A."/>
            <person name="Yadav S."/>
            <person name="Young G."/>
            <person name="Yu Q."/>
            <person name="Zembek L."/>
            <person name="Zhong D."/>
            <person name="Zimmer A."/>
            <person name="Zwirko Z."/>
            <person name="Jaffe D.B."/>
            <person name="Alvarez P."/>
            <person name="Brockman W."/>
            <person name="Butler J."/>
            <person name="Chin C."/>
            <person name="Gnerre S."/>
            <person name="Grabherr M."/>
            <person name="Kleber M."/>
            <person name="Mauceli E."/>
            <person name="MacCallum I."/>
        </authorList>
    </citation>
    <scope>NUCLEOTIDE SEQUENCE [LARGE SCALE GENOMIC DNA]</scope>
    <source>
        <strain evidence="6">Tucson 15010-1051.87</strain>
    </source>
</reference>
<dbReference type="AlphaFoldDB" id="A0A0Q9WBV1"/>
<evidence type="ECO:0000313" key="5">
    <source>
        <dbReference type="EMBL" id="KRF81938.1"/>
    </source>
</evidence>
<dbReference type="SMART" id="SM01318">
    <property type="entry name" value="SVWC"/>
    <property type="match status" value="1"/>
</dbReference>
<dbReference type="InterPro" id="IPR029277">
    <property type="entry name" value="SVWC_dom"/>
</dbReference>
<name>A0A0Q9WBV1_DROVI</name>
<keyword evidence="2" id="KW-0964">Secreted</keyword>
<evidence type="ECO:0000256" key="2">
    <source>
        <dbReference type="ARBA" id="ARBA00022525"/>
    </source>
</evidence>
<keyword evidence="3" id="KW-0732">Signal</keyword>
<feature type="signal peptide" evidence="3">
    <location>
        <begin position="1"/>
        <end position="21"/>
    </location>
</feature>